<evidence type="ECO:0000259" key="1">
    <source>
        <dbReference type="PROSITE" id="PS50943"/>
    </source>
</evidence>
<dbReference type="SUPFAM" id="SSF47413">
    <property type="entry name" value="lambda repressor-like DNA-binding domains"/>
    <property type="match status" value="1"/>
</dbReference>
<sequence>MAAEIKKDERLATLRSIRSKMKEKRVTTAELAKKLQMDSVNLSDFLFSRKVPDTRLIEDIWQALEHIEDEEVELEVAVEVETQTKTEVDKIAKLTEIIVNNDKEREDELSFDEEKLTEYLRANFESSQPPVNLGKKIRGIRERAYLSQEELAKNLQPPISSDIVSYWENNMFIPTLDYCVQLSDLGVVTLDWLLK</sequence>
<organism evidence="2 3">
    <name type="scientific">Lactococcus nasutitermitis</name>
    <dbReference type="NCBI Taxonomy" id="1652957"/>
    <lineage>
        <taxon>Bacteria</taxon>
        <taxon>Bacillati</taxon>
        <taxon>Bacillota</taxon>
        <taxon>Bacilli</taxon>
        <taxon>Lactobacillales</taxon>
        <taxon>Streptococcaceae</taxon>
        <taxon>Lactococcus</taxon>
    </lineage>
</organism>
<reference evidence="3" key="1">
    <citation type="journal article" date="2019" name="Int. J. Syst. Evol. Microbiol.">
        <title>The Global Catalogue of Microorganisms (GCM) 10K type strain sequencing project: providing services to taxonomists for standard genome sequencing and annotation.</title>
        <authorList>
            <consortium name="The Broad Institute Genomics Platform"/>
            <consortium name="The Broad Institute Genome Sequencing Center for Infectious Disease"/>
            <person name="Wu L."/>
            <person name="Ma J."/>
        </authorList>
    </citation>
    <scope>NUCLEOTIDE SEQUENCE [LARGE SCALE GENOMIC DNA]</scope>
    <source>
        <strain evidence="3">CCUG 63287</strain>
    </source>
</reference>
<feature type="domain" description="HTH cro/C1-type" evidence="1">
    <location>
        <begin position="137"/>
        <end position="193"/>
    </location>
</feature>
<dbReference type="Gene3D" id="1.10.260.40">
    <property type="entry name" value="lambda repressor-like DNA-binding domains"/>
    <property type="match status" value="1"/>
</dbReference>
<dbReference type="PROSITE" id="PS50943">
    <property type="entry name" value="HTH_CROC1"/>
    <property type="match status" value="1"/>
</dbReference>
<dbReference type="InterPro" id="IPR001387">
    <property type="entry name" value="Cro/C1-type_HTH"/>
</dbReference>
<name>A0ABV9JBU0_9LACT</name>
<dbReference type="CDD" id="cd00093">
    <property type="entry name" value="HTH_XRE"/>
    <property type="match status" value="1"/>
</dbReference>
<comment type="caution">
    <text evidence="2">The sequence shown here is derived from an EMBL/GenBank/DDBJ whole genome shotgun (WGS) entry which is preliminary data.</text>
</comment>
<gene>
    <name evidence="2" type="ORF">ACFO26_00775</name>
</gene>
<dbReference type="Pfam" id="PF01381">
    <property type="entry name" value="HTH_3"/>
    <property type="match status" value="1"/>
</dbReference>
<accession>A0ABV9JBU0</accession>
<dbReference type="RefSeq" id="WP_213534417.1">
    <property type="nucleotide sequence ID" value="NZ_BOVQ01000003.1"/>
</dbReference>
<dbReference type="EMBL" id="JBHSGD010000001">
    <property type="protein sequence ID" value="MFC4651443.1"/>
    <property type="molecule type" value="Genomic_DNA"/>
</dbReference>
<dbReference type="InterPro" id="IPR010982">
    <property type="entry name" value="Lambda_DNA-bd_dom_sf"/>
</dbReference>
<dbReference type="Proteomes" id="UP001595987">
    <property type="component" value="Unassembled WGS sequence"/>
</dbReference>
<evidence type="ECO:0000313" key="3">
    <source>
        <dbReference type="Proteomes" id="UP001595987"/>
    </source>
</evidence>
<protein>
    <submittedName>
        <fullName evidence="2">Helix-turn-helix domain-containing protein</fullName>
    </submittedName>
</protein>
<evidence type="ECO:0000313" key="2">
    <source>
        <dbReference type="EMBL" id="MFC4651443.1"/>
    </source>
</evidence>
<keyword evidence="3" id="KW-1185">Reference proteome</keyword>
<dbReference type="SMART" id="SM00530">
    <property type="entry name" value="HTH_XRE"/>
    <property type="match status" value="2"/>
</dbReference>
<proteinExistence type="predicted"/>